<dbReference type="PANTHER" id="PTHR41532:SF1">
    <property type="entry name" value="FIXS PROTEIN"/>
    <property type="match status" value="1"/>
</dbReference>
<dbReference type="Proteomes" id="UP000199107">
    <property type="component" value="Unassembled WGS sequence"/>
</dbReference>
<dbReference type="STRING" id="48727.SAMN05192555_108130"/>
<feature type="compositionally biased region" description="Basic and acidic residues" evidence="1">
    <location>
        <begin position="52"/>
        <end position="78"/>
    </location>
</feature>
<evidence type="ECO:0000256" key="1">
    <source>
        <dbReference type="SAM" id="MobiDB-lite"/>
    </source>
</evidence>
<reference evidence="3" key="1">
    <citation type="submission" date="2016-10" db="EMBL/GenBank/DDBJ databases">
        <authorList>
            <person name="Varghese N."/>
            <person name="Submissions S."/>
        </authorList>
    </citation>
    <scope>NUCLEOTIDE SEQUENCE [LARGE SCALE GENOMIC DNA]</scope>
    <source>
        <strain evidence="3">AAP</strain>
    </source>
</reference>
<feature type="region of interest" description="Disordered" evidence="1">
    <location>
        <begin position="42"/>
        <end position="78"/>
    </location>
</feature>
<sequence length="78" mass="9215">MTILYLLIPLTLILLALAVWAFFWAVRNDQFEDLEGPAHRILFDEDENDLTPEERQRRRDQAAAREASSKQDDDTRQR</sequence>
<accession>A0A1G9PKL1</accession>
<gene>
    <name evidence="2" type="ORF">SAMN05192555_108130</name>
</gene>
<dbReference type="AlphaFoldDB" id="A0A1G9PKL1"/>
<evidence type="ECO:0000313" key="3">
    <source>
        <dbReference type="Proteomes" id="UP000199107"/>
    </source>
</evidence>
<keyword evidence="3" id="KW-1185">Reference proteome</keyword>
<dbReference type="PANTHER" id="PTHR41532">
    <property type="entry name" value="FIXS PROTEIN"/>
    <property type="match status" value="1"/>
</dbReference>
<dbReference type="Pfam" id="PF03597">
    <property type="entry name" value="FixS"/>
    <property type="match status" value="1"/>
</dbReference>
<dbReference type="NCBIfam" id="TIGR00847">
    <property type="entry name" value="ccoS"/>
    <property type="match status" value="1"/>
</dbReference>
<organism evidence="2 3">
    <name type="scientific">Franzmannia pantelleriensis</name>
    <dbReference type="NCBI Taxonomy" id="48727"/>
    <lineage>
        <taxon>Bacteria</taxon>
        <taxon>Pseudomonadati</taxon>
        <taxon>Pseudomonadota</taxon>
        <taxon>Gammaproteobacteria</taxon>
        <taxon>Oceanospirillales</taxon>
        <taxon>Halomonadaceae</taxon>
        <taxon>Franzmannia</taxon>
    </lineage>
</organism>
<dbReference type="RefSeq" id="WP_089658701.1">
    <property type="nucleotide sequence ID" value="NZ_FNGH01000008.1"/>
</dbReference>
<name>A0A1G9PKL1_9GAMM</name>
<protein>
    <submittedName>
        <fullName evidence="2">Cytochrome oxidase maturation protein, cbb3-type</fullName>
    </submittedName>
</protein>
<proteinExistence type="predicted"/>
<evidence type="ECO:0000313" key="2">
    <source>
        <dbReference type="EMBL" id="SDL99093.1"/>
    </source>
</evidence>
<dbReference type="EMBL" id="FNGH01000008">
    <property type="protein sequence ID" value="SDL99093.1"/>
    <property type="molecule type" value="Genomic_DNA"/>
</dbReference>
<dbReference type="InterPro" id="IPR004714">
    <property type="entry name" value="Cyt_oxidase_maturation_cbb3"/>
</dbReference>